<evidence type="ECO:0000256" key="1">
    <source>
        <dbReference type="SAM" id="MobiDB-lite"/>
    </source>
</evidence>
<accession>A0AAD9CZ18</accession>
<feature type="compositionally biased region" description="Polar residues" evidence="1">
    <location>
        <begin position="65"/>
        <end position="74"/>
    </location>
</feature>
<evidence type="ECO:0000313" key="3">
    <source>
        <dbReference type="Proteomes" id="UP001182556"/>
    </source>
</evidence>
<comment type="caution">
    <text evidence="2">The sequence shown here is derived from an EMBL/GenBank/DDBJ whole genome shotgun (WGS) entry which is preliminary data.</text>
</comment>
<feature type="compositionally biased region" description="Basic and acidic residues" evidence="1">
    <location>
        <begin position="36"/>
        <end position="50"/>
    </location>
</feature>
<protein>
    <submittedName>
        <fullName evidence="2">Uncharacterized protein</fullName>
    </submittedName>
</protein>
<feature type="compositionally biased region" description="Basic and acidic residues" evidence="1">
    <location>
        <begin position="633"/>
        <end position="642"/>
    </location>
</feature>
<feature type="compositionally biased region" description="Polar residues" evidence="1">
    <location>
        <begin position="603"/>
        <end position="621"/>
    </location>
</feature>
<evidence type="ECO:0000313" key="2">
    <source>
        <dbReference type="EMBL" id="KAK1923070.1"/>
    </source>
</evidence>
<gene>
    <name evidence="2" type="ORF">DB88DRAFT_511635</name>
</gene>
<sequence>MSGIVGSSSVDEASLSPWDRMTLAKAALLATEEQEAETRRQKRGETREDSLPMSSADDASRRSSIMSVDSTSIPSAHRNKHTRPSILRHKSLSACPTASSSSTSLDSYTSLPRRVSRQSSGSGASASEFGAHRSNEHGAGAGAMRRRSSRVRFTDESGLLHDPTAKPASDMPPSPSRSPLRSSAVEGLREDLARSTKVLNLKLDTRSSIISLGPLSPDQLASCSSPLDKLSSPGFAAEFIYQPLPYPRLSRQASRLSGASSWDGGSSGSSDAMSVVSDPRTPLRDLIDRSSLGSSPRHSVTLSFAPSIRDSFGSIASTFISASGTSSDDSAAFSLPRGMAYQSLLPSGNTSPNPDRMPTINRDTWEEDLGLSPRTAPTPVAAETQTVPAALEVVLTGTEPLISPMELINPFERMRQAQTEIASQREGTVQKTELSRSLVVEATTIDMDVMQNEDTKKTHQRTDSSLSDVLTFPLPPSRLTLGVAITPISTPHLEIQTNPMEEMTRSEDENVEAQEICLDTPNPEVEFREVFSPAIGVSTPPSSPSVAEMMAESREKTRWEDDTALDITSSPLLDVAVSTGILSPGSRKLSASPRRVRPKSVRKSNTNSELLRSGISLTNGRGWSGSESEEEEFTKAIRDIVRRRSVRPRTGQPKASASSPSIRPHSQVLQPTSVSLIRPPTDRLSQLSTNSVLSSVDSAGPLTPNDFDQPLTRPQLPTRTSSISSSRSGSTIPGDFPWGGSAPSSPTGSIRSGKTGSPTRRSFYENLQFDESDLDSKEKKSTKKRMPRPSRQVEGWGKPEILLDERWDKNLYSSDDELSLLRPRRSKSKSSVGAKEEAMTPKRGQSSRTGSSELRLESHGLQAGIGSWGLLLKEEMSEMDDIGIAL</sequence>
<reference evidence="2" key="1">
    <citation type="submission" date="2023-02" db="EMBL/GenBank/DDBJ databases">
        <title>Identification and recombinant expression of a fungal hydrolase from Papiliotrema laurentii that hydrolyzes apple cutin and clears colloidal polyester polyurethane.</title>
        <authorList>
            <consortium name="DOE Joint Genome Institute"/>
            <person name="Roman V.A."/>
            <person name="Bojanowski C."/>
            <person name="Crable B.R."/>
            <person name="Wagner D.N."/>
            <person name="Hung C.S."/>
            <person name="Nadeau L.J."/>
            <person name="Schratz L."/>
            <person name="Haridas S."/>
            <person name="Pangilinan J."/>
            <person name="Lipzen A."/>
            <person name="Na H."/>
            <person name="Yan M."/>
            <person name="Ng V."/>
            <person name="Grigoriev I.V."/>
            <person name="Spatafora J.W."/>
            <person name="Barlow D."/>
            <person name="Biffinger J."/>
            <person name="Kelley-Loughnane N."/>
            <person name="Varaljay V.A."/>
            <person name="Crookes-Goodson W.J."/>
        </authorList>
    </citation>
    <scope>NUCLEOTIDE SEQUENCE</scope>
    <source>
        <strain evidence="2">5307AH</strain>
    </source>
</reference>
<feature type="region of interest" description="Disordered" evidence="1">
    <location>
        <begin position="27"/>
        <end position="187"/>
    </location>
</feature>
<feature type="compositionally biased region" description="Polar residues" evidence="1">
    <location>
        <begin position="742"/>
        <end position="760"/>
    </location>
</feature>
<feature type="compositionally biased region" description="Low complexity" evidence="1">
    <location>
        <begin position="717"/>
        <end position="734"/>
    </location>
</feature>
<feature type="compositionally biased region" description="Low complexity" evidence="1">
    <location>
        <begin position="92"/>
        <end position="111"/>
    </location>
</feature>
<organism evidence="2 3">
    <name type="scientific">Papiliotrema laurentii</name>
    <name type="common">Cryptococcus laurentii</name>
    <dbReference type="NCBI Taxonomy" id="5418"/>
    <lineage>
        <taxon>Eukaryota</taxon>
        <taxon>Fungi</taxon>
        <taxon>Dikarya</taxon>
        <taxon>Basidiomycota</taxon>
        <taxon>Agaricomycotina</taxon>
        <taxon>Tremellomycetes</taxon>
        <taxon>Tremellales</taxon>
        <taxon>Rhynchogastremaceae</taxon>
        <taxon>Papiliotrema</taxon>
    </lineage>
</organism>
<feature type="compositionally biased region" description="Polar residues" evidence="1">
    <location>
        <begin position="843"/>
        <end position="852"/>
    </location>
</feature>
<feature type="compositionally biased region" description="Low complexity" evidence="1">
    <location>
        <begin position="257"/>
        <end position="277"/>
    </location>
</feature>
<dbReference type="AlphaFoldDB" id="A0AAD9CZ18"/>
<dbReference type="Proteomes" id="UP001182556">
    <property type="component" value="Unassembled WGS sequence"/>
</dbReference>
<name>A0AAD9CZ18_PAPLA</name>
<feature type="compositionally biased region" description="Basic residues" evidence="1">
    <location>
        <begin position="77"/>
        <end position="91"/>
    </location>
</feature>
<feature type="region of interest" description="Disordered" evidence="1">
    <location>
        <begin position="583"/>
        <end position="677"/>
    </location>
</feature>
<feature type="region of interest" description="Disordered" evidence="1">
    <location>
        <begin position="257"/>
        <end position="281"/>
    </location>
</feature>
<keyword evidence="3" id="KW-1185">Reference proteome</keyword>
<feature type="region of interest" description="Disordered" evidence="1">
    <location>
        <begin position="695"/>
        <end position="797"/>
    </location>
</feature>
<feature type="region of interest" description="Disordered" evidence="1">
    <location>
        <begin position="822"/>
        <end position="856"/>
    </location>
</feature>
<proteinExistence type="predicted"/>
<dbReference type="EMBL" id="JAODAN010000007">
    <property type="protein sequence ID" value="KAK1923070.1"/>
    <property type="molecule type" value="Genomic_DNA"/>
</dbReference>